<dbReference type="EMBL" id="KZ821636">
    <property type="protein sequence ID" value="PYH65939.1"/>
    <property type="molecule type" value="Genomic_DNA"/>
</dbReference>
<evidence type="ECO:0000313" key="2">
    <source>
        <dbReference type="Proteomes" id="UP000248405"/>
    </source>
</evidence>
<proteinExistence type="predicted"/>
<dbReference type="Proteomes" id="UP000248405">
    <property type="component" value="Unassembled WGS sequence"/>
</dbReference>
<name>A0A319B0E2_ASPVC</name>
<keyword evidence="2" id="KW-1185">Reference proteome</keyword>
<dbReference type="InterPro" id="IPR023213">
    <property type="entry name" value="CAT-like_dom_sf"/>
</dbReference>
<protein>
    <submittedName>
        <fullName evidence="1">Uncharacterized protein</fullName>
    </submittedName>
</protein>
<accession>A0A319B0E2</accession>
<dbReference type="Gene3D" id="3.30.559.10">
    <property type="entry name" value="Chloramphenicol acetyltransferase-like domain"/>
    <property type="match status" value="2"/>
</dbReference>
<evidence type="ECO:0000313" key="1">
    <source>
        <dbReference type="EMBL" id="PYH65939.1"/>
    </source>
</evidence>
<gene>
    <name evidence="1" type="ORF">BO88DRAFT_428314</name>
</gene>
<sequence>MAVNDSRSESEDLSRYEDTLTYSHIMLPFAMPEGVSQDTIVADLEAAVRQVRSHVPGVAGKVDNRYETSEEGPFRIIRLQASSVEGGVFLDFVTQHNLTGAGGFFNFARHGYAGRRMEQVNRDRRNLNQYPSGIFLRFTATKLADMKYLASISMTSVPEVPYITTDDALNAFCWKKCITVRHRRRNTPDARSRRANTAYHVQSYESGKSTIAYDGRFNPDTDVASLSVLPWICSQSLESSGDPIAFGDRNFLTSRFSVCFTFFHKSSQGDCDSLTCLTDADIEALTQDPEWISMVEYIG</sequence>
<dbReference type="GeneID" id="37213673"/>
<organism evidence="1 2">
    <name type="scientific">Aspergillus vadensis (strain CBS 113365 / IMI 142717 / IBT 24658)</name>
    <dbReference type="NCBI Taxonomy" id="1448311"/>
    <lineage>
        <taxon>Eukaryota</taxon>
        <taxon>Fungi</taxon>
        <taxon>Dikarya</taxon>
        <taxon>Ascomycota</taxon>
        <taxon>Pezizomycotina</taxon>
        <taxon>Eurotiomycetes</taxon>
        <taxon>Eurotiomycetidae</taxon>
        <taxon>Eurotiales</taxon>
        <taxon>Aspergillaceae</taxon>
        <taxon>Aspergillus</taxon>
        <taxon>Aspergillus subgen. Circumdati</taxon>
    </lineage>
</organism>
<reference evidence="1" key="1">
    <citation type="submission" date="2016-12" db="EMBL/GenBank/DDBJ databases">
        <title>The genomes of Aspergillus section Nigri reveals drivers in fungal speciation.</title>
        <authorList>
            <consortium name="DOE Joint Genome Institute"/>
            <person name="Vesth T.C."/>
            <person name="Nybo J."/>
            <person name="Theobald S."/>
            <person name="Brandl J."/>
            <person name="Frisvad J.C."/>
            <person name="Nielsen K.F."/>
            <person name="Lyhne E.K."/>
            <person name="Kogle M.E."/>
            <person name="Kuo A."/>
            <person name="Riley R."/>
            <person name="Clum A."/>
            <person name="Nolan M."/>
            <person name="Lipzen A."/>
            <person name="Salamov A."/>
            <person name="Henrissat B."/>
            <person name="Wiebenga A."/>
            <person name="De Vries R.P."/>
            <person name="Grigoriev I.V."/>
            <person name="Mortensen U.H."/>
            <person name="Andersen M.R."/>
            <person name="Baker S.E."/>
        </authorList>
    </citation>
    <scope>NUCLEOTIDE SEQUENCE [LARGE SCALE GENOMIC DNA]</scope>
    <source>
        <strain evidence="1">CBS 113365</strain>
    </source>
</reference>
<dbReference type="AlphaFoldDB" id="A0A319B0E2"/>
<dbReference type="RefSeq" id="XP_025559733.1">
    <property type="nucleotide sequence ID" value="XM_025709081.1"/>
</dbReference>
<dbReference type="OrthoDB" id="1862401at2759"/>